<reference evidence="2 3" key="1">
    <citation type="submission" date="2024-04" db="EMBL/GenBank/DDBJ databases">
        <authorList>
            <consortium name="Genoscope - CEA"/>
            <person name="William W."/>
        </authorList>
    </citation>
    <scope>NUCLEOTIDE SEQUENCE [LARGE SCALE GENOMIC DNA]</scope>
</reference>
<evidence type="ECO:0000313" key="2">
    <source>
        <dbReference type="EMBL" id="CAL1531155.1"/>
    </source>
</evidence>
<protein>
    <submittedName>
        <fullName evidence="2">Uncharacterized protein</fullName>
    </submittedName>
</protein>
<dbReference type="Proteomes" id="UP001497497">
    <property type="component" value="Unassembled WGS sequence"/>
</dbReference>
<dbReference type="EMBL" id="CAXITT010000082">
    <property type="protein sequence ID" value="CAL1531155.1"/>
    <property type="molecule type" value="Genomic_DNA"/>
</dbReference>
<keyword evidence="3" id="KW-1185">Reference proteome</keyword>
<keyword evidence="1" id="KW-0732">Signal</keyword>
<gene>
    <name evidence="2" type="ORF">GSLYS_00005250001</name>
</gene>
<evidence type="ECO:0000313" key="3">
    <source>
        <dbReference type="Proteomes" id="UP001497497"/>
    </source>
</evidence>
<proteinExistence type="predicted"/>
<organism evidence="2 3">
    <name type="scientific">Lymnaea stagnalis</name>
    <name type="common">Great pond snail</name>
    <name type="synonym">Helix stagnalis</name>
    <dbReference type="NCBI Taxonomy" id="6523"/>
    <lineage>
        <taxon>Eukaryota</taxon>
        <taxon>Metazoa</taxon>
        <taxon>Spiralia</taxon>
        <taxon>Lophotrochozoa</taxon>
        <taxon>Mollusca</taxon>
        <taxon>Gastropoda</taxon>
        <taxon>Heterobranchia</taxon>
        <taxon>Euthyneura</taxon>
        <taxon>Panpulmonata</taxon>
        <taxon>Hygrophila</taxon>
        <taxon>Lymnaeoidea</taxon>
        <taxon>Lymnaeidae</taxon>
        <taxon>Lymnaea</taxon>
    </lineage>
</organism>
<sequence>MIFTRILTTFLLFMCIYGQKITLFEYNQEDSETNCSHGLVSDVDTVVFKAEVDFSQDLHLKYVYFQIKKRRDKAFVVFMVIDVKKDCTTSTCKYVGPHIVNITFREKARKEYSKARIRAVIVTSKEKEILSDVQIFPEIRDANETKSVLLIDDVEITPYNNTFVTNATTQNIQIKYLCESHVMPCIIEVSASDLEKPLHGRGYVAYTSKQPELNITIKYAACNLNGPVELYSCIIKREKQYLIKSKSSTTQNSFSERNITITITVPLIGILCIICLL</sequence>
<comment type="caution">
    <text evidence="2">The sequence shown here is derived from an EMBL/GenBank/DDBJ whole genome shotgun (WGS) entry which is preliminary data.</text>
</comment>
<feature type="signal peptide" evidence="1">
    <location>
        <begin position="1"/>
        <end position="18"/>
    </location>
</feature>
<name>A0AAV2HBJ9_LYMST</name>
<dbReference type="AlphaFoldDB" id="A0AAV2HBJ9"/>
<evidence type="ECO:0000256" key="1">
    <source>
        <dbReference type="SAM" id="SignalP"/>
    </source>
</evidence>
<accession>A0AAV2HBJ9</accession>
<feature type="chain" id="PRO_5043573095" evidence="1">
    <location>
        <begin position="19"/>
        <end position="277"/>
    </location>
</feature>